<dbReference type="EMBL" id="BK016044">
    <property type="protein sequence ID" value="DAF91074.1"/>
    <property type="molecule type" value="Genomic_DNA"/>
</dbReference>
<protein>
    <submittedName>
        <fullName evidence="1">PORTAL PROTEIN, 15 PROTEIN, HEAD PROTEIN, VIRAL INFECTION, TAILED.2A</fullName>
    </submittedName>
</protein>
<proteinExistence type="predicted"/>
<reference evidence="1" key="1">
    <citation type="journal article" date="2021" name="Proc. Natl. Acad. Sci. U.S.A.">
        <title>A Catalog of Tens of Thousands of Viruses from Human Metagenomes Reveals Hidden Associations with Chronic Diseases.</title>
        <authorList>
            <person name="Tisza M.J."/>
            <person name="Buck C.B."/>
        </authorList>
    </citation>
    <scope>NUCLEOTIDE SEQUENCE</scope>
    <source>
        <strain evidence="1">Ct7aK2</strain>
    </source>
</reference>
<accession>A0A8S5U9K5</accession>
<evidence type="ECO:0000313" key="1">
    <source>
        <dbReference type="EMBL" id="DAF91074.1"/>
    </source>
</evidence>
<organism evidence="1">
    <name type="scientific">Siphoviridae sp. ct7aK2</name>
    <dbReference type="NCBI Taxonomy" id="2825351"/>
    <lineage>
        <taxon>Viruses</taxon>
        <taxon>Duplodnaviria</taxon>
        <taxon>Heunggongvirae</taxon>
        <taxon>Uroviricota</taxon>
        <taxon>Caudoviricetes</taxon>
    </lineage>
</organism>
<sequence length="110" mass="12635">MGQEKVNIGKMVNKMQLLKPEVVKSATGEAIVEYKPDALFLSEMIESKDNSERIDDAFSGRNYLKFNAPYYAVTTDWKVEYNSVQYDIDKITLIGRGLYAMYECSKMNLE</sequence>
<name>A0A8S5U9K5_9CAUD</name>